<feature type="domain" description="ZP" evidence="5">
    <location>
        <begin position="417"/>
        <end position="662"/>
    </location>
</feature>
<name>A0A8T3CF42_9TELE</name>
<feature type="transmembrane region" description="Helical" evidence="3">
    <location>
        <begin position="709"/>
        <end position="729"/>
    </location>
</feature>
<evidence type="ECO:0000259" key="5">
    <source>
        <dbReference type="PROSITE" id="PS51034"/>
    </source>
</evidence>
<dbReference type="InterPro" id="IPR042235">
    <property type="entry name" value="ZP-C_dom"/>
</dbReference>
<keyword evidence="3" id="KW-0812">Transmembrane</keyword>
<dbReference type="OrthoDB" id="10063988at2759"/>
<keyword evidence="3" id="KW-1133">Transmembrane helix</keyword>
<gene>
    <name evidence="6" type="ORF">AGOR_G00251300</name>
</gene>
<keyword evidence="7" id="KW-1185">Reference proteome</keyword>
<dbReference type="PROSITE" id="PS51034">
    <property type="entry name" value="ZP_2"/>
    <property type="match status" value="1"/>
</dbReference>
<evidence type="ECO:0000256" key="1">
    <source>
        <dbReference type="ARBA" id="ARBA00022729"/>
    </source>
</evidence>
<keyword evidence="1 4" id="KW-0732">Signal</keyword>
<evidence type="ECO:0000256" key="3">
    <source>
        <dbReference type="SAM" id="Phobius"/>
    </source>
</evidence>
<dbReference type="EMBL" id="JAERUA010000025">
    <property type="protein sequence ID" value="KAI1882490.1"/>
    <property type="molecule type" value="Genomic_DNA"/>
</dbReference>
<dbReference type="PANTHER" id="PTHR14002">
    <property type="entry name" value="ENDOGLIN/TGF-BETA RECEPTOR TYPE III"/>
    <property type="match status" value="1"/>
</dbReference>
<keyword evidence="3" id="KW-0472">Membrane</keyword>
<evidence type="ECO:0000256" key="2">
    <source>
        <dbReference type="ARBA" id="ARBA00023157"/>
    </source>
</evidence>
<dbReference type="InterPro" id="IPR001507">
    <property type="entry name" value="ZP_dom"/>
</dbReference>
<feature type="chain" id="PRO_5035915439" description="ZP domain-containing protein" evidence="4">
    <location>
        <begin position="19"/>
        <end position="746"/>
    </location>
</feature>
<dbReference type="AlphaFoldDB" id="A0A8T3CF42"/>
<dbReference type="InterPro" id="IPR055356">
    <property type="entry name" value="ZP-N"/>
</dbReference>
<dbReference type="Pfam" id="PF23344">
    <property type="entry name" value="ZP-N"/>
    <property type="match status" value="1"/>
</dbReference>
<dbReference type="InterPro" id="IPR055355">
    <property type="entry name" value="ZP-C"/>
</dbReference>
<evidence type="ECO:0000313" key="6">
    <source>
        <dbReference type="EMBL" id="KAI1882490.1"/>
    </source>
</evidence>
<protein>
    <recommendedName>
        <fullName evidence="5">ZP domain-containing protein</fullName>
    </recommendedName>
</protein>
<accession>A0A8T3CF42</accession>
<dbReference type="Pfam" id="PF00100">
    <property type="entry name" value="Zona_pellucida"/>
    <property type="match status" value="1"/>
</dbReference>
<comment type="caution">
    <text evidence="6">The sequence shown here is derived from an EMBL/GenBank/DDBJ whole genome shotgun (WGS) entry which is preliminary data.</text>
</comment>
<reference evidence="6" key="1">
    <citation type="submission" date="2021-01" db="EMBL/GenBank/DDBJ databases">
        <authorList>
            <person name="Zahm M."/>
            <person name="Roques C."/>
            <person name="Cabau C."/>
            <person name="Klopp C."/>
            <person name="Donnadieu C."/>
            <person name="Jouanno E."/>
            <person name="Lampietro C."/>
            <person name="Louis A."/>
            <person name="Herpin A."/>
            <person name="Echchiki A."/>
            <person name="Berthelot C."/>
            <person name="Parey E."/>
            <person name="Roest-Crollius H."/>
            <person name="Braasch I."/>
            <person name="Postlethwait J."/>
            <person name="Bobe J."/>
            <person name="Montfort J."/>
            <person name="Bouchez O."/>
            <person name="Begum T."/>
            <person name="Mejri S."/>
            <person name="Adams A."/>
            <person name="Chen W.-J."/>
            <person name="Guiguen Y."/>
        </authorList>
    </citation>
    <scope>NUCLEOTIDE SEQUENCE</scope>
    <source>
        <tissue evidence="6">Blood</tissue>
    </source>
</reference>
<dbReference type="Proteomes" id="UP000829720">
    <property type="component" value="Unassembled WGS sequence"/>
</dbReference>
<proteinExistence type="predicted"/>
<dbReference type="Gene3D" id="2.60.40.4100">
    <property type="entry name" value="Zona pellucida, ZP-C domain"/>
    <property type="match status" value="1"/>
</dbReference>
<feature type="signal peptide" evidence="4">
    <location>
        <begin position="1"/>
        <end position="18"/>
    </location>
</feature>
<evidence type="ECO:0000313" key="7">
    <source>
        <dbReference type="Proteomes" id="UP000829720"/>
    </source>
</evidence>
<dbReference type="PANTHER" id="PTHR14002:SF59">
    <property type="entry name" value="CUB AND ZONA PELLUCIDA-LIKE DOMAIN-CONTAINING PROTEIN 1-RELATED"/>
    <property type="match status" value="1"/>
</dbReference>
<dbReference type="SMART" id="SM00241">
    <property type="entry name" value="ZP"/>
    <property type="match status" value="1"/>
</dbReference>
<keyword evidence="2" id="KW-1015">Disulfide bond</keyword>
<dbReference type="Gene3D" id="2.60.40.3210">
    <property type="entry name" value="Zona pellucida, ZP-N domain"/>
    <property type="match status" value="1"/>
</dbReference>
<organism evidence="6 7">
    <name type="scientific">Albula goreensis</name>
    <dbReference type="NCBI Taxonomy" id="1534307"/>
    <lineage>
        <taxon>Eukaryota</taxon>
        <taxon>Metazoa</taxon>
        <taxon>Chordata</taxon>
        <taxon>Craniata</taxon>
        <taxon>Vertebrata</taxon>
        <taxon>Euteleostomi</taxon>
        <taxon>Actinopterygii</taxon>
        <taxon>Neopterygii</taxon>
        <taxon>Teleostei</taxon>
        <taxon>Albuliformes</taxon>
        <taxon>Albulidae</taxon>
        <taxon>Albula</taxon>
    </lineage>
</organism>
<evidence type="ECO:0000256" key="4">
    <source>
        <dbReference type="SAM" id="SignalP"/>
    </source>
</evidence>
<sequence>MAPSALLLLLASASGAWASHYYGGSMTFTPKGMNPDGSFRVDFRYKEAYHTCYQWNSWYCSSGNCGTQNRFEIGAVDRSATGSSWCQSEGFITRNISIDRPFQMRKTGCCWIYNSISNSGSWRLLTHVDLGIRSDTQEPNRSPVTTIPPFIRVPQNCRRTYNLVAHDPDGDQVRCRYGAAYGTECNFCNQHSGFQLDKNSCTLTYVSSSSLNAHAFEIVLEDYPRQHITLTYTDGTTSVKSPLLARRNKQATTTTPSTIPWWPSTETTPIPTTPSHGLQTGPLSKIPLQFSIRIDPAVSSCAEGLILPQFLSPTPTNGDLLTSFVNEELEIRLKATATQSSVNNFIISGPLNITKYITDNGTFADAVIWWTPTENDFGERIPICFIAESVSGSRVYHSEMRCVIVTVGHSFGEANVICTENTMTVEVEKSSIIGLHEDHLRLNDASCTLTSNSTHVIATMSLNSCGTQLEESAENLIFKNEITSYDKATDIITRKHHVEIGFSCVYPKKGKASLEFRTHKIPYVFTEKGFGKFTYEFEFFHSPLFHTMMDPRAYPIEVALNEMIYMEIKATSSLSNTVIFVESCRATPIDDPNYHTFYDIIDNGCVVDDTVVVYSSGQSTYHFGMEAFKFIGQHEEVYISCSVVLCMAENPDTRCSQGCRNATASPAVHHHHRRAASAETSTHYISQGPLRLKMAANQPVSTMGLNMNLVFIAGTILLAVAMVCAVVIYRAKGSKIKYQPLPSSDF</sequence>